<accession>A0A564Z4H1</accession>
<gene>
    <name evidence="3" type="ORF">WMSIL1_LOCUS12457</name>
</gene>
<dbReference type="Gene3D" id="3.40.50.1820">
    <property type="entry name" value="alpha/beta hydrolase"/>
    <property type="match status" value="1"/>
</dbReference>
<reference evidence="3 4" key="1">
    <citation type="submission" date="2019-07" db="EMBL/GenBank/DDBJ databases">
        <authorList>
            <person name="Jastrzebski P J."/>
            <person name="Paukszto L."/>
            <person name="Jastrzebski P J."/>
        </authorList>
    </citation>
    <scope>NUCLEOTIDE SEQUENCE [LARGE SCALE GENOMIC DNA]</scope>
    <source>
        <strain evidence="3 4">WMS-il1</strain>
    </source>
</reference>
<organism evidence="3 4">
    <name type="scientific">Hymenolepis diminuta</name>
    <name type="common">Rat tapeworm</name>
    <dbReference type="NCBI Taxonomy" id="6216"/>
    <lineage>
        <taxon>Eukaryota</taxon>
        <taxon>Metazoa</taxon>
        <taxon>Spiralia</taxon>
        <taxon>Lophotrochozoa</taxon>
        <taxon>Platyhelminthes</taxon>
        <taxon>Cestoda</taxon>
        <taxon>Eucestoda</taxon>
        <taxon>Cyclophyllidea</taxon>
        <taxon>Hymenolepididae</taxon>
        <taxon>Hymenolepis</taxon>
    </lineage>
</organism>
<dbReference type="InterPro" id="IPR029058">
    <property type="entry name" value="AB_hydrolase_fold"/>
</dbReference>
<feature type="domain" description="Serine aminopeptidase S33" evidence="2">
    <location>
        <begin position="104"/>
        <end position="208"/>
    </location>
</feature>
<feature type="region of interest" description="Disordered" evidence="1">
    <location>
        <begin position="307"/>
        <end position="380"/>
    </location>
</feature>
<sequence>MGSLFGEICHIFCCPPRPSHIVAKFAFLPPIPTYSIVQSSDGNDCQIIFKPEVGPIREYAKSKMKAFYTMTKRKSRIACLYIQYDSTSSRHVLSSSNHDNSSDRITILFSHGNAVDIGQMAGFLFSLSQRFGVNVLVYDYSGYGASTGQTLEANLYADAEAALAELVNRYHCPLSRIVLYGQSIGTAPTVDLATRHLVAGVVLHSALMSGLRVVCPGTTRRFCFDPFNSIDKVENIQSPTLVIHGTDDHVIGVHHGKELFARLPNPLDPLWVEGADHNNIELFHEYTIRLEKFFQVDMRHNMIPSGLDSYTTDSGRSQSSTRHPSALKTIHEHPSSQNIQTSHTAQDRHSWNSIRSSSSASSSTPANVTPEHLASTPLITPATKNGLQVVDGDETNPFQTSLSTKSNEGTATALTGSSVSLPLDTSAVGDSGGKSLNSSEHQNRDVSKSSELVVNRSSMEKVNQEIEEEGKMNLSNTINENHDL</sequence>
<feature type="compositionally biased region" description="Polar residues" evidence="1">
    <location>
        <begin position="396"/>
        <end position="410"/>
    </location>
</feature>
<dbReference type="InterPro" id="IPR022742">
    <property type="entry name" value="Hydrolase_4"/>
</dbReference>
<feature type="compositionally biased region" description="Polar residues" evidence="1">
    <location>
        <begin position="308"/>
        <end position="323"/>
    </location>
</feature>
<feature type="compositionally biased region" description="Polar residues" evidence="1">
    <location>
        <begin position="335"/>
        <end position="344"/>
    </location>
</feature>
<dbReference type="GO" id="GO:0005886">
    <property type="term" value="C:plasma membrane"/>
    <property type="evidence" value="ECO:0007669"/>
    <property type="project" value="TreeGrafter"/>
</dbReference>
<dbReference type="GO" id="GO:0008474">
    <property type="term" value="F:palmitoyl-(protein) hydrolase activity"/>
    <property type="evidence" value="ECO:0007669"/>
    <property type="project" value="TreeGrafter"/>
</dbReference>
<proteinExistence type="predicted"/>
<evidence type="ECO:0000259" key="2">
    <source>
        <dbReference type="Pfam" id="PF12146"/>
    </source>
</evidence>
<evidence type="ECO:0000313" key="3">
    <source>
        <dbReference type="EMBL" id="VUZ54395.1"/>
    </source>
</evidence>
<dbReference type="SUPFAM" id="SSF53474">
    <property type="entry name" value="alpha/beta-Hydrolases"/>
    <property type="match status" value="1"/>
</dbReference>
<dbReference type="GO" id="GO:0010008">
    <property type="term" value="C:endosome membrane"/>
    <property type="evidence" value="ECO:0007669"/>
    <property type="project" value="TreeGrafter"/>
</dbReference>
<name>A0A564Z4H1_HYMDI</name>
<protein>
    <recommendedName>
        <fullName evidence="2">Serine aminopeptidase S33 domain-containing protein</fullName>
    </recommendedName>
</protein>
<dbReference type="Proteomes" id="UP000321570">
    <property type="component" value="Unassembled WGS sequence"/>
</dbReference>
<keyword evidence="4" id="KW-1185">Reference proteome</keyword>
<evidence type="ECO:0000313" key="4">
    <source>
        <dbReference type="Proteomes" id="UP000321570"/>
    </source>
</evidence>
<dbReference type="PANTHER" id="PTHR12277:SF81">
    <property type="entry name" value="PROTEIN ABHD13"/>
    <property type="match status" value="1"/>
</dbReference>
<evidence type="ECO:0000256" key="1">
    <source>
        <dbReference type="SAM" id="MobiDB-lite"/>
    </source>
</evidence>
<dbReference type="EMBL" id="CABIJS010000643">
    <property type="protein sequence ID" value="VUZ54395.1"/>
    <property type="molecule type" value="Genomic_DNA"/>
</dbReference>
<dbReference type="AlphaFoldDB" id="A0A564Z4H1"/>
<dbReference type="Pfam" id="PF12146">
    <property type="entry name" value="Hydrolase_4"/>
    <property type="match status" value="1"/>
</dbReference>
<feature type="region of interest" description="Disordered" evidence="1">
    <location>
        <begin position="391"/>
        <end position="410"/>
    </location>
</feature>
<feature type="compositionally biased region" description="Low complexity" evidence="1">
    <location>
        <begin position="351"/>
        <end position="363"/>
    </location>
</feature>
<feature type="region of interest" description="Disordered" evidence="1">
    <location>
        <begin position="422"/>
        <end position="464"/>
    </location>
</feature>
<dbReference type="PANTHER" id="PTHR12277">
    <property type="entry name" value="ALPHA/BETA HYDROLASE DOMAIN-CONTAINING PROTEIN"/>
    <property type="match status" value="1"/>
</dbReference>